<dbReference type="InterPro" id="IPR036179">
    <property type="entry name" value="Ig-like_dom_sf"/>
</dbReference>
<evidence type="ECO:0000313" key="4">
    <source>
        <dbReference type="WBParaSite" id="Smp_334150.1"/>
    </source>
</evidence>
<feature type="domain" description="Ig-like" evidence="2">
    <location>
        <begin position="382"/>
        <end position="534"/>
    </location>
</feature>
<dbReference type="Gene3D" id="2.60.40.10">
    <property type="entry name" value="Immunoglobulins"/>
    <property type="match status" value="2"/>
</dbReference>
<dbReference type="InterPro" id="IPR007110">
    <property type="entry name" value="Ig-like_dom"/>
</dbReference>
<dbReference type="PROSITE" id="PS50835">
    <property type="entry name" value="IG_LIKE"/>
    <property type="match status" value="2"/>
</dbReference>
<keyword evidence="1" id="KW-0812">Transmembrane</keyword>
<proteinExistence type="predicted"/>
<dbReference type="InterPro" id="IPR003599">
    <property type="entry name" value="Ig_sub"/>
</dbReference>
<evidence type="ECO:0000259" key="2">
    <source>
        <dbReference type="PROSITE" id="PS50835"/>
    </source>
</evidence>
<keyword evidence="1" id="KW-1133">Transmembrane helix</keyword>
<dbReference type="GO" id="GO:0032589">
    <property type="term" value="C:neuron projection membrane"/>
    <property type="evidence" value="ECO:0007669"/>
    <property type="project" value="TreeGrafter"/>
</dbReference>
<feature type="domain" description="Ig-like" evidence="2">
    <location>
        <begin position="222"/>
        <end position="365"/>
    </location>
</feature>
<reference evidence="3" key="1">
    <citation type="journal article" date="2012" name="PLoS Negl. Trop. Dis.">
        <title>A systematically improved high quality genome and transcriptome of the human blood fluke Schistosoma mansoni.</title>
        <authorList>
            <person name="Protasio A.V."/>
            <person name="Tsai I.J."/>
            <person name="Babbage A."/>
            <person name="Nichol S."/>
            <person name="Hunt M."/>
            <person name="Aslett M.A."/>
            <person name="De Silva N."/>
            <person name="Velarde G.S."/>
            <person name="Anderson T.J."/>
            <person name="Clark R.C."/>
            <person name="Davidson C."/>
            <person name="Dillon G.P."/>
            <person name="Holroyd N.E."/>
            <person name="LoVerde P.T."/>
            <person name="Lloyd C."/>
            <person name="McQuillan J."/>
            <person name="Oliveira G."/>
            <person name="Otto T.D."/>
            <person name="Parker-Manuel S.J."/>
            <person name="Quail M.A."/>
            <person name="Wilson R.A."/>
            <person name="Zerlotini A."/>
            <person name="Dunne D.W."/>
            <person name="Berriman M."/>
        </authorList>
    </citation>
    <scope>NUCLEOTIDE SEQUENCE [LARGE SCALE GENOMIC DNA]</scope>
    <source>
        <strain evidence="3">Puerto Rican</strain>
    </source>
</reference>
<feature type="transmembrane region" description="Helical" evidence="1">
    <location>
        <begin position="652"/>
        <end position="669"/>
    </location>
</feature>
<keyword evidence="1" id="KW-0472">Membrane</keyword>
<reference evidence="4" key="2">
    <citation type="submission" date="2019-11" db="UniProtKB">
        <authorList>
            <consortium name="WormBaseParasite"/>
        </authorList>
    </citation>
    <scope>IDENTIFICATION</scope>
    <source>
        <strain evidence="4">Puerto Rican</strain>
    </source>
</reference>
<dbReference type="WBParaSite" id="Smp_334150.1">
    <property type="protein sequence ID" value="Smp_334150.1"/>
    <property type="gene ID" value="Smp_334150"/>
</dbReference>
<dbReference type="InParanoid" id="A0A5K4FB68"/>
<dbReference type="SMART" id="SM00409">
    <property type="entry name" value="IG"/>
    <property type="match status" value="2"/>
</dbReference>
<dbReference type="GO" id="GO:0050808">
    <property type="term" value="P:synapse organization"/>
    <property type="evidence" value="ECO:0007669"/>
    <property type="project" value="TreeGrafter"/>
</dbReference>
<organism evidence="3 4">
    <name type="scientific">Schistosoma mansoni</name>
    <name type="common">Blood fluke</name>
    <dbReference type="NCBI Taxonomy" id="6183"/>
    <lineage>
        <taxon>Eukaryota</taxon>
        <taxon>Metazoa</taxon>
        <taxon>Spiralia</taxon>
        <taxon>Lophotrochozoa</taxon>
        <taxon>Platyhelminthes</taxon>
        <taxon>Trematoda</taxon>
        <taxon>Digenea</taxon>
        <taxon>Strigeidida</taxon>
        <taxon>Schistosomatoidea</taxon>
        <taxon>Schistosomatidae</taxon>
        <taxon>Schistosoma</taxon>
    </lineage>
</organism>
<keyword evidence="3" id="KW-1185">Reference proteome</keyword>
<dbReference type="InterPro" id="IPR037448">
    <property type="entry name" value="Zig-8"/>
</dbReference>
<dbReference type="SUPFAM" id="SSF48726">
    <property type="entry name" value="Immunoglobulin"/>
    <property type="match status" value="2"/>
</dbReference>
<dbReference type="InterPro" id="IPR013783">
    <property type="entry name" value="Ig-like_fold"/>
</dbReference>
<evidence type="ECO:0000256" key="1">
    <source>
        <dbReference type="SAM" id="Phobius"/>
    </source>
</evidence>
<name>A0A5K4FB68_SCHMA</name>
<evidence type="ECO:0000313" key="3">
    <source>
        <dbReference type="Proteomes" id="UP000008854"/>
    </source>
</evidence>
<sequence length="670" mass="78803">MILFKCEEYVLKLIQTCLFFALYITTINHHYNLQKEIMLYKTIDFIPCWIFHLPLLHGSRHQQNFTQKLRDYTQHHKRQQPSSYQVNKQYQNGEQQSFIKFGHLPSTSKMITRHVLLNDDSATTVTNRLHSKYPAFESYNKDLSKVYHHSKNLSMHYLPNKTSTMKAINGYEVHRDCYWNTDGRQEIPCILNPYPLYEMIRKFPNVDIHKLYHNSVISLSQPFNHKQKLIKMLLTYETGENAYLPCHTLGAEDSETIIWEKGQNPLFVSTVSFMQDSRFRLNISDENYFHNETYLFNIKTKYPKDYNEKSILKDNKLSYQNYLNKYDIRNNWKRRRWDLIIDFITPTDSDIYTCMLMGRTSQMISYHVIVNESASRINYSRKRLITISSPTLITIGSAFNLTCSVYVTKDKSVNIAVDWFRPTYSIETSSSRPMILVNPQVLNNILSMQSDLNSHNSKYGNISNIVGELAYSFQQITSRSSVGITIYKQVTGELNYNYRSEVLLTVQSAKENDGGLYECRVYEAANYGQEKIIDRAFLDIIIRKRYPHNSFEQIELNAKLRKLLSIFWKLNPSQKNNNNLHDQHAQNDVASRVRAKYGIQNISQEKDHELKSINNINKHFFKENEGKFSLLETQNPRMRARTIKNSNSHICVSQIFLYFSIILQIVLMLK</sequence>
<dbReference type="Proteomes" id="UP000008854">
    <property type="component" value="Unassembled WGS sequence"/>
</dbReference>
<dbReference type="PANTHER" id="PTHR23279:SF36">
    <property type="entry name" value="DEFECTIVE PROBOSCIS EXTENSION RESPONSE 9, ISOFORM A"/>
    <property type="match status" value="1"/>
</dbReference>
<dbReference type="PANTHER" id="PTHR23279">
    <property type="entry name" value="DEFECTIVE PROBOSCIS EXTENSION RESPONSE DPR -RELATED"/>
    <property type="match status" value="1"/>
</dbReference>
<protein>
    <submittedName>
        <fullName evidence="4">Ig-like domain-containing protein</fullName>
    </submittedName>
</protein>
<accession>A0A5K4FB68</accession>
<dbReference type="AlphaFoldDB" id="A0A5K4FB68"/>